<dbReference type="InterPro" id="IPR003598">
    <property type="entry name" value="Ig_sub2"/>
</dbReference>
<dbReference type="SMART" id="SM00408">
    <property type="entry name" value="IGc2"/>
    <property type="match status" value="1"/>
</dbReference>
<dbReference type="SUPFAM" id="SSF48726">
    <property type="entry name" value="Immunoglobulin"/>
    <property type="match status" value="1"/>
</dbReference>
<dbReference type="Pfam" id="PF07679">
    <property type="entry name" value="I-set"/>
    <property type="match status" value="1"/>
</dbReference>
<dbReference type="PROSITE" id="PS50835">
    <property type="entry name" value="IG_LIKE"/>
    <property type="match status" value="1"/>
</dbReference>
<feature type="domain" description="Ig-like" evidence="3">
    <location>
        <begin position="23"/>
        <end position="113"/>
    </location>
</feature>
<keyword evidence="5" id="KW-1185">Reference proteome</keyword>
<feature type="signal peptide" evidence="2">
    <location>
        <begin position="1"/>
        <end position="20"/>
    </location>
</feature>
<dbReference type="Proteomes" id="UP000887116">
    <property type="component" value="Unassembled WGS sequence"/>
</dbReference>
<dbReference type="InterPro" id="IPR013098">
    <property type="entry name" value="Ig_I-set"/>
</dbReference>
<protein>
    <submittedName>
        <fullName evidence="4">Ig-like domain-containing protein</fullName>
    </submittedName>
</protein>
<dbReference type="InterPro" id="IPR050964">
    <property type="entry name" value="Striated_Muscle_Regulatory"/>
</dbReference>
<feature type="chain" id="PRO_5036489523" evidence="2">
    <location>
        <begin position="21"/>
        <end position="150"/>
    </location>
</feature>
<dbReference type="Gene3D" id="2.60.40.10">
    <property type="entry name" value="Immunoglobulins"/>
    <property type="match status" value="1"/>
</dbReference>
<gene>
    <name evidence="4" type="primary">AVEN_136735_1</name>
    <name evidence="4" type="ORF">TNCT_421191</name>
</gene>
<dbReference type="FunFam" id="2.60.40.10:FF:000333">
    <property type="entry name" value="Down syndrome cell adhesion molecule"/>
    <property type="match status" value="1"/>
</dbReference>
<dbReference type="SMART" id="SM00409">
    <property type="entry name" value="IG"/>
    <property type="match status" value="1"/>
</dbReference>
<evidence type="ECO:0000313" key="4">
    <source>
        <dbReference type="EMBL" id="GFQ76438.1"/>
    </source>
</evidence>
<comment type="caution">
    <text evidence="4">The sequence shown here is derived from an EMBL/GenBank/DDBJ whole genome shotgun (WGS) entry which is preliminary data.</text>
</comment>
<organism evidence="4 5">
    <name type="scientific">Trichonephila clavata</name>
    <name type="common">Joro spider</name>
    <name type="synonym">Nephila clavata</name>
    <dbReference type="NCBI Taxonomy" id="2740835"/>
    <lineage>
        <taxon>Eukaryota</taxon>
        <taxon>Metazoa</taxon>
        <taxon>Ecdysozoa</taxon>
        <taxon>Arthropoda</taxon>
        <taxon>Chelicerata</taxon>
        <taxon>Arachnida</taxon>
        <taxon>Araneae</taxon>
        <taxon>Araneomorphae</taxon>
        <taxon>Entelegynae</taxon>
        <taxon>Araneoidea</taxon>
        <taxon>Nephilidae</taxon>
        <taxon>Trichonephila</taxon>
    </lineage>
</organism>
<keyword evidence="1" id="KW-0677">Repeat</keyword>
<dbReference type="InterPro" id="IPR036179">
    <property type="entry name" value="Ig-like_dom_sf"/>
</dbReference>
<reference evidence="4" key="1">
    <citation type="submission" date="2020-07" db="EMBL/GenBank/DDBJ databases">
        <title>Multicomponent nature underlies the extraordinary mechanical properties of spider dragline silk.</title>
        <authorList>
            <person name="Kono N."/>
            <person name="Nakamura H."/>
            <person name="Mori M."/>
            <person name="Yoshida Y."/>
            <person name="Ohtoshi R."/>
            <person name="Malay A.D."/>
            <person name="Moran D.A.P."/>
            <person name="Tomita M."/>
            <person name="Numata K."/>
            <person name="Arakawa K."/>
        </authorList>
    </citation>
    <scope>NUCLEOTIDE SEQUENCE</scope>
</reference>
<evidence type="ECO:0000259" key="3">
    <source>
        <dbReference type="PROSITE" id="PS50835"/>
    </source>
</evidence>
<dbReference type="EMBL" id="BMAO01021653">
    <property type="protein sequence ID" value="GFQ76438.1"/>
    <property type="molecule type" value="Genomic_DNA"/>
</dbReference>
<dbReference type="AlphaFoldDB" id="A0A8X6G7Z6"/>
<proteinExistence type="predicted"/>
<accession>A0A8X6G7Z6</accession>
<sequence>MTMTCLKVFTLLLVSRLAYSDAPQIGAFSFPKELDAGMRASVQCAIIRGNPPFKFSWFKDEHKLTDARGVSIRKFDEFTSNLVIARVEADSNGNYTCQVSNSAGFDQKSAVLLIKGIQFLLRNRLKTKSAVFLSICKVKIANVKNSQQEK</sequence>
<keyword evidence="2" id="KW-0732">Signal</keyword>
<dbReference type="InterPro" id="IPR003599">
    <property type="entry name" value="Ig_sub"/>
</dbReference>
<dbReference type="PANTHER" id="PTHR13817">
    <property type="entry name" value="TITIN"/>
    <property type="match status" value="1"/>
</dbReference>
<evidence type="ECO:0000256" key="1">
    <source>
        <dbReference type="ARBA" id="ARBA00022737"/>
    </source>
</evidence>
<dbReference type="InterPro" id="IPR007110">
    <property type="entry name" value="Ig-like_dom"/>
</dbReference>
<name>A0A8X6G7Z6_TRICU</name>
<dbReference type="OrthoDB" id="5982258at2759"/>
<dbReference type="PANTHER" id="PTHR13817:SF73">
    <property type="entry name" value="FIBRONECTIN TYPE-III DOMAIN-CONTAINING PROTEIN"/>
    <property type="match status" value="1"/>
</dbReference>
<evidence type="ECO:0000256" key="2">
    <source>
        <dbReference type="SAM" id="SignalP"/>
    </source>
</evidence>
<evidence type="ECO:0000313" key="5">
    <source>
        <dbReference type="Proteomes" id="UP000887116"/>
    </source>
</evidence>
<dbReference type="InterPro" id="IPR013783">
    <property type="entry name" value="Ig-like_fold"/>
</dbReference>